<reference evidence="1 2" key="1">
    <citation type="submission" date="2018-10" db="EMBL/GenBank/DDBJ databases">
        <title>A high-quality apple genome assembly.</title>
        <authorList>
            <person name="Hu J."/>
        </authorList>
    </citation>
    <scope>NUCLEOTIDE SEQUENCE [LARGE SCALE GENOMIC DNA]</scope>
    <source>
        <strain evidence="2">cv. HFTH1</strain>
        <tissue evidence="1">Young leaf</tissue>
    </source>
</reference>
<keyword evidence="2" id="KW-1185">Reference proteome</keyword>
<gene>
    <name evidence="1" type="ORF">DVH24_034084</name>
</gene>
<evidence type="ECO:0000313" key="1">
    <source>
        <dbReference type="EMBL" id="RXI09467.1"/>
    </source>
</evidence>
<comment type="caution">
    <text evidence="1">The sequence shown here is derived from an EMBL/GenBank/DDBJ whole genome shotgun (WGS) entry which is preliminary data.</text>
</comment>
<name>A0A498KPF1_MALDO</name>
<organism evidence="1 2">
    <name type="scientific">Malus domestica</name>
    <name type="common">Apple</name>
    <name type="synonym">Pyrus malus</name>
    <dbReference type="NCBI Taxonomy" id="3750"/>
    <lineage>
        <taxon>Eukaryota</taxon>
        <taxon>Viridiplantae</taxon>
        <taxon>Streptophyta</taxon>
        <taxon>Embryophyta</taxon>
        <taxon>Tracheophyta</taxon>
        <taxon>Spermatophyta</taxon>
        <taxon>Magnoliopsida</taxon>
        <taxon>eudicotyledons</taxon>
        <taxon>Gunneridae</taxon>
        <taxon>Pentapetalae</taxon>
        <taxon>rosids</taxon>
        <taxon>fabids</taxon>
        <taxon>Rosales</taxon>
        <taxon>Rosaceae</taxon>
        <taxon>Amygdaloideae</taxon>
        <taxon>Maleae</taxon>
        <taxon>Malus</taxon>
    </lineage>
</organism>
<dbReference type="AlphaFoldDB" id="A0A498KPF1"/>
<evidence type="ECO:0000313" key="2">
    <source>
        <dbReference type="Proteomes" id="UP000290289"/>
    </source>
</evidence>
<proteinExistence type="predicted"/>
<accession>A0A498KPF1</accession>
<sequence length="65" mass="6636">MDQIACLAKHAWSFSGIAQTSPIGPKQDDGGTVAPFDPALLGAGESMTGLLSGKVVAVFSWSKGE</sequence>
<protein>
    <submittedName>
        <fullName evidence="1">Uncharacterized protein</fullName>
    </submittedName>
</protein>
<dbReference type="Proteomes" id="UP000290289">
    <property type="component" value="Chromosome 1"/>
</dbReference>
<dbReference type="EMBL" id="RDQH01000327">
    <property type="protein sequence ID" value="RXI09467.1"/>
    <property type="molecule type" value="Genomic_DNA"/>
</dbReference>